<keyword evidence="1" id="KW-0812">Transmembrane</keyword>
<dbReference type="AlphaFoldDB" id="A0AAW0X2U6"/>
<dbReference type="Proteomes" id="UP001445076">
    <property type="component" value="Unassembled WGS sequence"/>
</dbReference>
<keyword evidence="1" id="KW-0472">Membrane</keyword>
<feature type="non-terminal residue" evidence="2">
    <location>
        <position position="1"/>
    </location>
</feature>
<dbReference type="InterPro" id="IPR010530">
    <property type="entry name" value="B12D"/>
</dbReference>
<evidence type="ECO:0000256" key="1">
    <source>
        <dbReference type="SAM" id="Phobius"/>
    </source>
</evidence>
<proteinExistence type="predicted"/>
<reference evidence="2 3" key="1">
    <citation type="journal article" date="2024" name="BMC Genomics">
        <title>Genome assembly of redclaw crayfish (Cherax quadricarinatus) provides insights into its immune adaptation and hypoxia tolerance.</title>
        <authorList>
            <person name="Liu Z."/>
            <person name="Zheng J."/>
            <person name="Li H."/>
            <person name="Fang K."/>
            <person name="Wang S."/>
            <person name="He J."/>
            <person name="Zhou D."/>
            <person name="Weng S."/>
            <person name="Chi M."/>
            <person name="Gu Z."/>
            <person name="He J."/>
            <person name="Li F."/>
            <person name="Wang M."/>
        </authorList>
    </citation>
    <scope>NUCLEOTIDE SEQUENCE [LARGE SCALE GENOMIC DNA]</scope>
    <source>
        <strain evidence="2">ZL_2023a</strain>
    </source>
</reference>
<sequence>GLHRRHIVSGCCCCSVYYHLQQLHSTTMQGTNLSSLKRHPALIPLYIFVGAGMAGAFFYTLRLAFKNPDVTWNRVTNPEPQKEYAEKQYKFYSPVRDYSTYRAPVPKFDDEN</sequence>
<evidence type="ECO:0000313" key="3">
    <source>
        <dbReference type="Proteomes" id="UP001445076"/>
    </source>
</evidence>
<organism evidence="2 3">
    <name type="scientific">Cherax quadricarinatus</name>
    <name type="common">Australian red claw crayfish</name>
    <dbReference type="NCBI Taxonomy" id="27406"/>
    <lineage>
        <taxon>Eukaryota</taxon>
        <taxon>Metazoa</taxon>
        <taxon>Ecdysozoa</taxon>
        <taxon>Arthropoda</taxon>
        <taxon>Crustacea</taxon>
        <taxon>Multicrustacea</taxon>
        <taxon>Malacostraca</taxon>
        <taxon>Eumalacostraca</taxon>
        <taxon>Eucarida</taxon>
        <taxon>Decapoda</taxon>
        <taxon>Pleocyemata</taxon>
        <taxon>Astacidea</taxon>
        <taxon>Parastacoidea</taxon>
        <taxon>Parastacidae</taxon>
        <taxon>Cherax</taxon>
    </lineage>
</organism>
<keyword evidence="3" id="KW-1185">Reference proteome</keyword>
<dbReference type="EMBL" id="JARKIK010000057">
    <property type="protein sequence ID" value="KAK8732374.1"/>
    <property type="molecule type" value="Genomic_DNA"/>
</dbReference>
<evidence type="ECO:0000313" key="2">
    <source>
        <dbReference type="EMBL" id="KAK8732374.1"/>
    </source>
</evidence>
<name>A0AAW0X2U6_CHEQU</name>
<gene>
    <name evidence="2" type="ORF">OTU49_007062</name>
</gene>
<dbReference type="PANTHER" id="PTHR14256:SF1">
    <property type="entry name" value="GEO09626P1"/>
    <property type="match status" value="1"/>
</dbReference>
<protein>
    <submittedName>
        <fullName evidence="2">Uncharacterized protein</fullName>
    </submittedName>
</protein>
<keyword evidence="1" id="KW-1133">Transmembrane helix</keyword>
<comment type="caution">
    <text evidence="2">The sequence shown here is derived from an EMBL/GenBank/DDBJ whole genome shotgun (WGS) entry which is preliminary data.</text>
</comment>
<dbReference type="PANTHER" id="PTHR14256">
    <property type="entry name" value="NADH-UBIQUINONE OXIDOREDUCTASE MLRQ SUBUNIT"/>
    <property type="match status" value="1"/>
</dbReference>
<accession>A0AAW0X2U6</accession>
<dbReference type="Pfam" id="PF06522">
    <property type="entry name" value="B12D"/>
    <property type="match status" value="1"/>
</dbReference>
<feature type="transmembrane region" description="Helical" evidence="1">
    <location>
        <begin position="43"/>
        <end position="65"/>
    </location>
</feature>